<dbReference type="EMBL" id="QROI01000002">
    <property type="protein sequence ID" value="RHL18516.1"/>
    <property type="molecule type" value="Genomic_DNA"/>
</dbReference>
<protein>
    <submittedName>
        <fullName evidence="2">Uncharacterized protein</fullName>
    </submittedName>
</protein>
<sequence>MAQESIDYFIQMAKDYAKAEKELEVQHWVFVNFERKDESNNYVRLFSYDLPREVYEHRKWVVEWRKAKLVCQYPKGCVRYTLHFYDKRFGNNIQLNKDLNRLISAKAQVTKVQRNIDKYVAYNKAHNLFFDESTDVDLLKAREKLEAKIANVKEAEERMKLKIKQIQEGRNGKN</sequence>
<evidence type="ECO:0000313" key="3">
    <source>
        <dbReference type="Proteomes" id="UP000284916"/>
    </source>
</evidence>
<keyword evidence="1" id="KW-0175">Coiled coil</keyword>
<comment type="caution">
    <text evidence="2">The sequence shown here is derived from an EMBL/GenBank/DDBJ whole genome shotgun (WGS) entry which is preliminary data.</text>
</comment>
<dbReference type="RefSeq" id="WP_131200962.1">
    <property type="nucleotide sequence ID" value="NZ_QROD01000002.1"/>
</dbReference>
<dbReference type="Proteomes" id="UP000284916">
    <property type="component" value="Unassembled WGS sequence"/>
</dbReference>
<organism evidence="2 3">
    <name type="scientific">Phocaeicola plebeius</name>
    <dbReference type="NCBI Taxonomy" id="310297"/>
    <lineage>
        <taxon>Bacteria</taxon>
        <taxon>Pseudomonadati</taxon>
        <taxon>Bacteroidota</taxon>
        <taxon>Bacteroidia</taxon>
        <taxon>Bacteroidales</taxon>
        <taxon>Bacteroidaceae</taxon>
        <taxon>Phocaeicola</taxon>
    </lineage>
</organism>
<name>A0A415JC75_9BACT</name>
<feature type="coiled-coil region" evidence="1">
    <location>
        <begin position="138"/>
        <end position="165"/>
    </location>
</feature>
<accession>A0A415JC75</accession>
<evidence type="ECO:0000313" key="2">
    <source>
        <dbReference type="EMBL" id="RHL18516.1"/>
    </source>
</evidence>
<gene>
    <name evidence="2" type="ORF">DW035_01335</name>
</gene>
<evidence type="ECO:0000256" key="1">
    <source>
        <dbReference type="SAM" id="Coils"/>
    </source>
</evidence>
<proteinExistence type="predicted"/>
<reference evidence="2 3" key="1">
    <citation type="submission" date="2018-08" db="EMBL/GenBank/DDBJ databases">
        <title>A genome reference for cultivated species of the human gut microbiota.</title>
        <authorList>
            <person name="Zou Y."/>
            <person name="Xue W."/>
            <person name="Luo G."/>
        </authorList>
    </citation>
    <scope>NUCLEOTIDE SEQUENCE [LARGE SCALE GENOMIC DNA]</scope>
    <source>
        <strain evidence="2 3">AF39-11</strain>
    </source>
</reference>
<dbReference type="AlphaFoldDB" id="A0A415JC75"/>